<protein>
    <submittedName>
        <fullName evidence="10">Branched-chain amino acid ABC transporter permease</fullName>
    </submittedName>
</protein>
<dbReference type="GO" id="GO:0022857">
    <property type="term" value="F:transmembrane transporter activity"/>
    <property type="evidence" value="ECO:0007669"/>
    <property type="project" value="InterPro"/>
</dbReference>
<keyword evidence="7 9" id="KW-0472">Membrane</keyword>
<accession>A0A5K7ZIW5</accession>
<evidence type="ECO:0000256" key="5">
    <source>
        <dbReference type="ARBA" id="ARBA00022970"/>
    </source>
</evidence>
<dbReference type="GO" id="GO:0006865">
    <property type="term" value="P:amino acid transport"/>
    <property type="evidence" value="ECO:0007669"/>
    <property type="project" value="UniProtKB-KW"/>
</dbReference>
<name>A0A5K7ZIW5_9BACT</name>
<proteinExistence type="inferred from homology"/>
<comment type="subcellular location">
    <subcellularLocation>
        <location evidence="1">Cell membrane</location>
        <topology evidence="1">Multi-pass membrane protein</topology>
    </subcellularLocation>
</comment>
<dbReference type="GO" id="GO:0005886">
    <property type="term" value="C:plasma membrane"/>
    <property type="evidence" value="ECO:0007669"/>
    <property type="project" value="UniProtKB-SubCell"/>
</dbReference>
<reference evidence="10 11" key="1">
    <citation type="submission" date="2019-11" db="EMBL/GenBank/DDBJ databases">
        <title>Comparative genomics of hydrocarbon-degrading Desulfosarcina strains.</title>
        <authorList>
            <person name="Watanabe M."/>
            <person name="Kojima H."/>
            <person name="Fukui M."/>
        </authorList>
    </citation>
    <scope>NUCLEOTIDE SEQUENCE [LARGE SCALE GENOMIC DNA]</scope>
    <source>
        <strain evidence="10 11">28bB2T</strain>
    </source>
</reference>
<evidence type="ECO:0000256" key="7">
    <source>
        <dbReference type="ARBA" id="ARBA00023136"/>
    </source>
</evidence>
<feature type="transmembrane region" description="Helical" evidence="9">
    <location>
        <begin position="100"/>
        <end position="121"/>
    </location>
</feature>
<dbReference type="KEGG" id="dov:DSCO28_04630"/>
<feature type="transmembrane region" description="Helical" evidence="9">
    <location>
        <begin position="262"/>
        <end position="282"/>
    </location>
</feature>
<feature type="transmembrane region" description="Helical" evidence="9">
    <location>
        <begin position="12"/>
        <end position="35"/>
    </location>
</feature>
<organism evidence="10 11">
    <name type="scientific">Desulfosarcina ovata subsp. sediminis</name>
    <dbReference type="NCBI Taxonomy" id="885957"/>
    <lineage>
        <taxon>Bacteria</taxon>
        <taxon>Pseudomonadati</taxon>
        <taxon>Thermodesulfobacteriota</taxon>
        <taxon>Desulfobacteria</taxon>
        <taxon>Desulfobacterales</taxon>
        <taxon>Desulfosarcinaceae</taxon>
        <taxon>Desulfosarcina</taxon>
    </lineage>
</organism>
<comment type="similarity">
    <text evidence="8">Belongs to the binding-protein-dependent transport system permease family. LivHM subfamily.</text>
</comment>
<evidence type="ECO:0000256" key="2">
    <source>
        <dbReference type="ARBA" id="ARBA00022448"/>
    </source>
</evidence>
<keyword evidence="6 9" id="KW-1133">Transmembrane helix</keyword>
<evidence type="ECO:0000256" key="6">
    <source>
        <dbReference type="ARBA" id="ARBA00022989"/>
    </source>
</evidence>
<dbReference type="RefSeq" id="WP_173179019.1">
    <property type="nucleotide sequence ID" value="NZ_AP021876.1"/>
</dbReference>
<dbReference type="CDD" id="cd06582">
    <property type="entry name" value="TM_PBP1_LivH_like"/>
    <property type="match status" value="1"/>
</dbReference>
<feature type="transmembrane region" description="Helical" evidence="9">
    <location>
        <begin position="141"/>
        <end position="164"/>
    </location>
</feature>
<dbReference type="PANTHER" id="PTHR11795">
    <property type="entry name" value="BRANCHED-CHAIN AMINO ACID TRANSPORT SYSTEM PERMEASE PROTEIN LIVH"/>
    <property type="match status" value="1"/>
</dbReference>
<feature type="transmembrane region" description="Helical" evidence="9">
    <location>
        <begin position="231"/>
        <end position="255"/>
    </location>
</feature>
<dbReference type="InterPro" id="IPR001851">
    <property type="entry name" value="ABC_transp_permease"/>
</dbReference>
<dbReference type="Proteomes" id="UP000425960">
    <property type="component" value="Chromosome"/>
</dbReference>
<sequence length="294" mass="31821">MEYFLEVLINGILTGGLYGVTAIGLTLIFGVIKVINFAHGTYLMIAMYAAYGVCVGFGMDPYLSMILIVPFSFAVGYVSQVVFVTPCLKAEKDVREPVSVLLLTAGLWIFVNNLFLMLFGANFRSLQTPYSGAVFEIGNMMISRTLLYAFCFSVLTTALLTVFLKKTNMGRAIRAVGQDREAAGLMGINIFKVYNVAFGIGIATLGVAGAIIIPMFYVHPFAGDVYDMRDFVIVVLGGLGSVPGALLGGIIVGVVESFAGEYLNMSWAAGIIYIIFLLTLFLRPQGIFGFEKDS</sequence>
<keyword evidence="5" id="KW-0029">Amino-acid transport</keyword>
<keyword evidence="3" id="KW-1003">Cell membrane</keyword>
<evidence type="ECO:0000256" key="9">
    <source>
        <dbReference type="SAM" id="Phobius"/>
    </source>
</evidence>
<evidence type="ECO:0000256" key="1">
    <source>
        <dbReference type="ARBA" id="ARBA00004651"/>
    </source>
</evidence>
<evidence type="ECO:0000256" key="4">
    <source>
        <dbReference type="ARBA" id="ARBA00022692"/>
    </source>
</evidence>
<evidence type="ECO:0000256" key="3">
    <source>
        <dbReference type="ARBA" id="ARBA00022475"/>
    </source>
</evidence>
<evidence type="ECO:0000313" key="11">
    <source>
        <dbReference type="Proteomes" id="UP000425960"/>
    </source>
</evidence>
<evidence type="ECO:0000313" key="10">
    <source>
        <dbReference type="EMBL" id="BBO79897.1"/>
    </source>
</evidence>
<dbReference type="Pfam" id="PF02653">
    <property type="entry name" value="BPD_transp_2"/>
    <property type="match status" value="1"/>
</dbReference>
<feature type="transmembrane region" description="Helical" evidence="9">
    <location>
        <begin position="196"/>
        <end position="219"/>
    </location>
</feature>
<keyword evidence="2" id="KW-0813">Transport</keyword>
<feature type="transmembrane region" description="Helical" evidence="9">
    <location>
        <begin position="65"/>
        <end position="88"/>
    </location>
</feature>
<feature type="transmembrane region" description="Helical" evidence="9">
    <location>
        <begin position="42"/>
        <end position="59"/>
    </location>
</feature>
<dbReference type="InterPro" id="IPR052157">
    <property type="entry name" value="BCAA_transport_permease"/>
</dbReference>
<gene>
    <name evidence="10" type="ORF">DSCO28_04630</name>
</gene>
<evidence type="ECO:0000256" key="8">
    <source>
        <dbReference type="ARBA" id="ARBA00037998"/>
    </source>
</evidence>
<dbReference type="EMBL" id="AP021876">
    <property type="protein sequence ID" value="BBO79897.1"/>
    <property type="molecule type" value="Genomic_DNA"/>
</dbReference>
<dbReference type="AlphaFoldDB" id="A0A5K7ZIW5"/>
<keyword evidence="4 9" id="KW-0812">Transmembrane</keyword>
<dbReference type="PANTHER" id="PTHR11795:SF445">
    <property type="entry name" value="AMINO ACID ABC TRANSPORTER PERMEASE PROTEIN"/>
    <property type="match status" value="1"/>
</dbReference>